<dbReference type="InterPro" id="IPR026444">
    <property type="entry name" value="Secre_tail"/>
</dbReference>
<feature type="domain" description="Secretion system C-terminal sorting" evidence="2">
    <location>
        <begin position="1077"/>
        <end position="1153"/>
    </location>
</feature>
<name>A0A8J6Q6V6_9FLAO</name>
<evidence type="ECO:0000313" key="4">
    <source>
        <dbReference type="Proteomes" id="UP000621516"/>
    </source>
</evidence>
<dbReference type="RefSeq" id="WP_188221996.1">
    <property type="nucleotide sequence ID" value="NZ_JACVXD010000001.1"/>
</dbReference>
<dbReference type="Proteomes" id="UP000621516">
    <property type="component" value="Unassembled WGS sequence"/>
</dbReference>
<accession>A0A8J6Q6V6</accession>
<sequence>MLFLFSVTAVKAQVLVDTKTTVLADFGVDGDAYHQEISLWPTVSIPNPTIDPSFIDGTDDWIGPVPNGNTTTSDDDSPEGSGVIKYLDEFGAYLPEVNKILSGLNKTAELRMNADLYSEPDGNGTWIDAAYIRDNYVSGNNQDSTVFAQSINKNFDDPRSWTFKTGDVPAKTDIIDVFGHLRRAPDPGPGLPTVSDSEYAFLAASTADADGSNHLDFEYYRKKIDFIGGAIVYEDAADEDPLNNINCGHSTYSFDGTGNVLTHGDVLLSVDYQDGGRTAEVTLLAWIDRTEFPNNNAMTIFNGLNDRPFDFVISNDNFTACTNAFDSTVEANYGYAQIKLREDLGPLVPDAVHTQLNNTGTTTAPPWGTIDSGGNLIMNYPTDTFVEIAVNATLLGFDTRSTPGCDSGLGSVMVKSRSSHSWTSSLKDMGGPFDLGDQPELKVEIAGGAACVGDNPVILTADTTPDDPGTYSYAWEYDNNGTWDSAPGPNASSTYEASTALAGTTTYRVLVTRLGGCTATSNEVDVVISGPPGFTPHAFSICENEIEDIEETDLSDYNDNVRTNSLFSVTWYKAPTRSLADVITTIGDIILTLGDNLFYARITNNVTGCYVDTQLTLTIDEQATVSDATDAFCDADQSDTTLSDYDAEVGNGDSVVWYSDIARTMMVTTTGDLSVGSHTFYARVTNSNECYEDAELVITIYAQPDVDDATDAFCDADQSDTTLSDYDAEVGNGDSVVWYSDIARTMMVTTTGDLSVGSHTFYARVTNSNECYEDAELVITINENPSCTAGNDPAQCPGALDINVWVTPTTGDVADYDFEWTGPGAAYLDDTTSPTPVFLNSGVLPGDYYLEVEITNKVTLCSSTCNTTVTIQDCVVDCGTAFGVAITPEGEVDDSISRCFRLDGFSRWGWTNFISDFGTYTLELYQGAGKCDLNKGTYVGTATVTYSQIGLTDEGEVNVVYDMAPGYGLDEVHLYIGCEMYPEKKETPTVAPGQYTFVAGNLEHADIWTSDNATISATGGFYVIAHSVACGEEIPEGSFIPTSPMEHGSFNGGTDADCEVDVVWGKVTDSKVDVTAYPVPYENEVNISYKFEYDTDVNIDIFDLKGALIKRAANTNYMKGVREQTKFDLSHVDDQMLLVRLTTAKGTIVKKIVSSKKQKH</sequence>
<evidence type="ECO:0000256" key="1">
    <source>
        <dbReference type="ARBA" id="ARBA00022729"/>
    </source>
</evidence>
<comment type="caution">
    <text evidence="3">The sequence shown here is derived from an EMBL/GenBank/DDBJ whole genome shotgun (WGS) entry which is preliminary data.</text>
</comment>
<evidence type="ECO:0000313" key="3">
    <source>
        <dbReference type="EMBL" id="MBD0822681.1"/>
    </source>
</evidence>
<dbReference type="AlphaFoldDB" id="A0A8J6Q6V6"/>
<gene>
    <name evidence="3" type="ORF">ICJ85_01490</name>
</gene>
<keyword evidence="4" id="KW-1185">Reference proteome</keyword>
<organism evidence="3 4">
    <name type="scientific">Aestuariibaculum marinum</name>
    <dbReference type="NCBI Taxonomy" id="2683592"/>
    <lineage>
        <taxon>Bacteria</taxon>
        <taxon>Pseudomonadati</taxon>
        <taxon>Bacteroidota</taxon>
        <taxon>Flavobacteriia</taxon>
        <taxon>Flavobacteriales</taxon>
        <taxon>Flavobacteriaceae</taxon>
    </lineage>
</organism>
<proteinExistence type="predicted"/>
<protein>
    <submittedName>
        <fullName evidence="3">T9SS type A sorting domain-containing protein</fullName>
    </submittedName>
</protein>
<keyword evidence="1" id="KW-0732">Signal</keyword>
<reference evidence="3 4" key="1">
    <citation type="journal article" date="2018" name="J. Microbiol.">
        <title>Aestuariibaculum marinum sp. nov., a marine bacterium isolated from seawater in South Korea.</title>
        <authorList>
            <person name="Choi J."/>
            <person name="Lee D."/>
            <person name="Jang J.H."/>
            <person name="Cha S."/>
            <person name="Seo T."/>
        </authorList>
    </citation>
    <scope>NUCLEOTIDE SEQUENCE [LARGE SCALE GENOMIC DNA]</scope>
    <source>
        <strain evidence="3 4">IP7</strain>
    </source>
</reference>
<evidence type="ECO:0000259" key="2">
    <source>
        <dbReference type="Pfam" id="PF18962"/>
    </source>
</evidence>
<dbReference type="EMBL" id="JACVXD010000001">
    <property type="protein sequence ID" value="MBD0822681.1"/>
    <property type="molecule type" value="Genomic_DNA"/>
</dbReference>
<dbReference type="Pfam" id="PF18962">
    <property type="entry name" value="Por_Secre_tail"/>
    <property type="match status" value="1"/>
</dbReference>